<dbReference type="SMART" id="SM00862">
    <property type="entry name" value="Trans_reg_C"/>
    <property type="match status" value="1"/>
</dbReference>
<feature type="domain" description="OmpR/PhoB-type" evidence="4">
    <location>
        <begin position="18"/>
        <end position="127"/>
    </location>
</feature>
<evidence type="ECO:0000256" key="1">
    <source>
        <dbReference type="ARBA" id="ARBA00005820"/>
    </source>
</evidence>
<keyword evidence="2 3" id="KW-0238">DNA-binding</keyword>
<dbReference type="OrthoDB" id="134937at2"/>
<reference evidence="5 6" key="1">
    <citation type="submission" date="2018-06" db="EMBL/GenBank/DDBJ databases">
        <title>Genomic Encyclopedia of Archaeal and Bacterial Type Strains, Phase II (KMG-II): from individual species to whole genera.</title>
        <authorList>
            <person name="Goeker M."/>
        </authorList>
    </citation>
    <scope>NUCLEOTIDE SEQUENCE [LARGE SCALE GENOMIC DNA]</scope>
    <source>
        <strain evidence="5 6">ATCC BAA-1881</strain>
    </source>
</reference>
<dbReference type="Proteomes" id="UP000248806">
    <property type="component" value="Unassembled WGS sequence"/>
</dbReference>
<dbReference type="GO" id="GO:0006355">
    <property type="term" value="P:regulation of DNA-templated transcription"/>
    <property type="evidence" value="ECO:0007669"/>
    <property type="project" value="InterPro"/>
</dbReference>
<dbReference type="EMBL" id="QKUF01000053">
    <property type="protein sequence ID" value="PZW18320.1"/>
    <property type="molecule type" value="Genomic_DNA"/>
</dbReference>
<evidence type="ECO:0000256" key="3">
    <source>
        <dbReference type="PROSITE-ProRule" id="PRU01091"/>
    </source>
</evidence>
<feature type="DNA-binding region" description="OmpR/PhoB-type" evidence="3">
    <location>
        <begin position="18"/>
        <end position="127"/>
    </location>
</feature>
<dbReference type="AlphaFoldDB" id="A0A326U053"/>
<dbReference type="GO" id="GO:0003677">
    <property type="term" value="F:DNA binding"/>
    <property type="evidence" value="ECO:0007669"/>
    <property type="project" value="UniProtKB-UniRule"/>
</dbReference>
<dbReference type="Gene3D" id="1.10.10.10">
    <property type="entry name" value="Winged helix-like DNA-binding domain superfamily/Winged helix DNA-binding domain"/>
    <property type="match status" value="1"/>
</dbReference>
<dbReference type="InterPro" id="IPR016032">
    <property type="entry name" value="Sig_transdc_resp-reg_C-effctor"/>
</dbReference>
<evidence type="ECO:0000256" key="2">
    <source>
        <dbReference type="ARBA" id="ARBA00023125"/>
    </source>
</evidence>
<comment type="similarity">
    <text evidence="1">Belongs to the AfsR/DnrI/RedD regulatory family.</text>
</comment>
<dbReference type="InterPro" id="IPR005158">
    <property type="entry name" value="BTAD"/>
</dbReference>
<dbReference type="SUPFAM" id="SSF48452">
    <property type="entry name" value="TPR-like"/>
    <property type="match status" value="1"/>
</dbReference>
<dbReference type="PANTHER" id="PTHR35807:SF2">
    <property type="entry name" value="TRANSCRIPTIONAL ACTIVATOR DOMAIN"/>
    <property type="match status" value="1"/>
</dbReference>
<dbReference type="Pfam" id="PF03704">
    <property type="entry name" value="BTAD"/>
    <property type="match status" value="1"/>
</dbReference>
<evidence type="ECO:0000313" key="5">
    <source>
        <dbReference type="EMBL" id="PZW18320.1"/>
    </source>
</evidence>
<dbReference type="GO" id="GO:0000160">
    <property type="term" value="P:phosphorelay signal transduction system"/>
    <property type="evidence" value="ECO:0007669"/>
    <property type="project" value="InterPro"/>
</dbReference>
<dbReference type="InterPro" id="IPR051677">
    <property type="entry name" value="AfsR-DnrI-RedD_regulator"/>
</dbReference>
<sequence>MHSKRLLESCHQEVFTHPREREYQSLYRAYLFGQFRVFRNNRPIVEDRWRRSKAKLLLQWLILNQGKLFSADQLIDLFWKDLPADTAMKNLHVTIHYLRRLLEPDLIRGQKSSYIRRDEHNFYWLEKNSSWWTDVCAVEHLSTQARQFERQGNLPQTEAHYRKVVEYCEPGFMPEAIYEDCFQPFRSQYEHLFLEALRWLIVHCQEKNELDEALGYAYQALHLNPYYEQAIYAIATVYTQRGNVAAALRCLEDYQAKLERDLGVSPGQELERLRLRILQGREIKASIS</sequence>
<name>A0A326U053_THEHA</name>
<dbReference type="SMART" id="SM01043">
    <property type="entry name" value="BTAD"/>
    <property type="match status" value="1"/>
</dbReference>
<dbReference type="PANTHER" id="PTHR35807">
    <property type="entry name" value="TRANSCRIPTIONAL REGULATOR REDD-RELATED"/>
    <property type="match status" value="1"/>
</dbReference>
<evidence type="ECO:0000313" key="6">
    <source>
        <dbReference type="Proteomes" id="UP000248806"/>
    </source>
</evidence>
<dbReference type="InterPro" id="IPR001867">
    <property type="entry name" value="OmpR/PhoB-type_DNA-bd"/>
</dbReference>
<dbReference type="PROSITE" id="PS51755">
    <property type="entry name" value="OMPR_PHOB"/>
    <property type="match status" value="1"/>
</dbReference>
<protein>
    <submittedName>
        <fullName evidence="5">DNA-binding SARP family transcriptional activator</fullName>
    </submittedName>
</protein>
<dbReference type="SUPFAM" id="SSF46894">
    <property type="entry name" value="C-terminal effector domain of the bipartite response regulators"/>
    <property type="match status" value="1"/>
</dbReference>
<accession>A0A326U053</accession>
<dbReference type="Gene3D" id="1.25.40.10">
    <property type="entry name" value="Tetratricopeptide repeat domain"/>
    <property type="match status" value="1"/>
</dbReference>
<evidence type="ECO:0000259" key="4">
    <source>
        <dbReference type="PROSITE" id="PS51755"/>
    </source>
</evidence>
<dbReference type="InterPro" id="IPR011990">
    <property type="entry name" value="TPR-like_helical_dom_sf"/>
</dbReference>
<dbReference type="InterPro" id="IPR036388">
    <property type="entry name" value="WH-like_DNA-bd_sf"/>
</dbReference>
<dbReference type="Pfam" id="PF00486">
    <property type="entry name" value="Trans_reg_C"/>
    <property type="match status" value="1"/>
</dbReference>
<keyword evidence="6" id="KW-1185">Reference proteome</keyword>
<gene>
    <name evidence="5" type="ORF">EI42_06237</name>
</gene>
<comment type="caution">
    <text evidence="5">The sequence shown here is derived from an EMBL/GenBank/DDBJ whole genome shotgun (WGS) entry which is preliminary data.</text>
</comment>
<organism evidence="5 6">
    <name type="scientific">Thermosporothrix hazakensis</name>
    <dbReference type="NCBI Taxonomy" id="644383"/>
    <lineage>
        <taxon>Bacteria</taxon>
        <taxon>Bacillati</taxon>
        <taxon>Chloroflexota</taxon>
        <taxon>Ktedonobacteria</taxon>
        <taxon>Ktedonobacterales</taxon>
        <taxon>Thermosporotrichaceae</taxon>
        <taxon>Thermosporothrix</taxon>
    </lineage>
</organism>
<dbReference type="RefSeq" id="WP_111326615.1">
    <property type="nucleotide sequence ID" value="NZ_BIFX01000003.1"/>
</dbReference>
<proteinExistence type="inferred from homology"/>